<dbReference type="AlphaFoldDB" id="A0AAE3NXY9"/>
<keyword evidence="2" id="KW-1185">Reference proteome</keyword>
<accession>A0AAE3NXY9</accession>
<comment type="caution">
    <text evidence="1">The sequence shown here is derived from an EMBL/GenBank/DDBJ whole genome shotgun (WGS) entry which is preliminary data.</text>
</comment>
<dbReference type="Proteomes" id="UP001221302">
    <property type="component" value="Unassembled WGS sequence"/>
</dbReference>
<sequence>MKKFLTLFLIILISTDFYSQNLHWQKIISNTKVAVKYYPPAKNIDNVLSKYESLIYSKRGVIQNYSDDKLNLELDFINYSDYTELNGIIYNKLKEDICFTIKIIFPFTQQDSVYWDHDLDSTILVEPNKTYANLVEATTVISPDGAFNISERSNGGYGDKIGVGFTSFYPIASVSTPSIGFGWGIDLGLPIVYRLYYNPSLGMIAEFDVSIVKETERFPNRSFFKIQLFEHDPEWHFRAALEKYYKINTEYFKKRVIKEGIWLPFTPLHTIRNYEDFGFAFHETNWNSKDKNFYNKPTIQADKSAGVYSFQYTEPWDIQIPIKKTDSLYEKGIVNQRILSKQIYEELKTSVIFDKNGFWQARRLKTPWFNTGYAVSITTNASPLLINSKRYRNIRDEEINPALQLNVDGIYFDSMEWNWHYDLNYNRDHFRTASYPLTFSTSLGQPKPSILNYSSQYEMMKCISEEMHVQGKLTMGNGYGWMPFSAGILDLFGTEINWYIKSDTNKKRLQFFRSISFQKPVVLLLNEGLEDTTFTKPPYIGYEKYFSKMLAYGFFPSFFSTNSSNNPYWEDSTKYNIGRKFFKKYIPLIQTISAAGWQPKTYASTQTKNINIERFGNSPQNGLYFTIYNISSKDEKVIIIIEANRLKLNNIIKILDLISGENIQFLYSDEKLILTTKILSENVQVLKLINPH</sequence>
<organism evidence="1 2">
    <name type="scientific">Stygiobacter electus</name>
    <dbReference type="NCBI Taxonomy" id="3032292"/>
    <lineage>
        <taxon>Bacteria</taxon>
        <taxon>Pseudomonadati</taxon>
        <taxon>Ignavibacteriota</taxon>
        <taxon>Ignavibacteria</taxon>
        <taxon>Ignavibacteriales</taxon>
        <taxon>Melioribacteraceae</taxon>
        <taxon>Stygiobacter</taxon>
    </lineage>
</organism>
<dbReference type="RefSeq" id="WP_321534404.1">
    <property type="nucleotide sequence ID" value="NZ_JARGDL010000001.1"/>
</dbReference>
<gene>
    <name evidence="1" type="ORF">P0M35_00625</name>
</gene>
<evidence type="ECO:0000313" key="2">
    <source>
        <dbReference type="Proteomes" id="UP001221302"/>
    </source>
</evidence>
<dbReference type="EMBL" id="JARGDL010000001">
    <property type="protein sequence ID" value="MDF1610639.1"/>
    <property type="molecule type" value="Genomic_DNA"/>
</dbReference>
<evidence type="ECO:0000313" key="1">
    <source>
        <dbReference type="EMBL" id="MDF1610639.1"/>
    </source>
</evidence>
<reference evidence="1" key="1">
    <citation type="submission" date="2023-03" db="EMBL/GenBank/DDBJ databases">
        <title>Stygiobacter electus gen. nov., sp. nov., facultatively anaerobic thermotolerant bacterium of the class Ignavibacteria from a well of Yessentuki mineral water deposit.</title>
        <authorList>
            <person name="Podosokorskaya O.A."/>
            <person name="Elcheninov A.G."/>
            <person name="Petrova N.F."/>
            <person name="Zavarzina D.G."/>
            <person name="Kublanov I.V."/>
            <person name="Merkel A.Y."/>
        </authorList>
    </citation>
    <scope>NUCLEOTIDE SEQUENCE</scope>
    <source>
        <strain evidence="1">09-Me</strain>
    </source>
</reference>
<name>A0AAE3NXY9_9BACT</name>
<proteinExistence type="predicted"/>
<protein>
    <submittedName>
        <fullName evidence="1">Uncharacterized protein</fullName>
    </submittedName>
</protein>